<proteinExistence type="predicted"/>
<dbReference type="EMBL" id="LT837803">
    <property type="protein sequence ID" value="SMB29525.1"/>
    <property type="molecule type" value="Genomic_DNA"/>
</dbReference>
<evidence type="ECO:0000313" key="2">
    <source>
        <dbReference type="Proteomes" id="UP000242886"/>
    </source>
</evidence>
<name>A0A7Z7HSY0_9PROT</name>
<keyword evidence="2" id="KW-1185">Reference proteome</keyword>
<protein>
    <submittedName>
        <fullName evidence="1">Uncharacterized protein</fullName>
    </submittedName>
</protein>
<evidence type="ECO:0000313" key="1">
    <source>
        <dbReference type="EMBL" id="SMB29525.1"/>
    </source>
</evidence>
<dbReference type="AlphaFoldDB" id="A0A7Z7HSY0"/>
<accession>A0A7Z7HSY0</accession>
<organism evidence="1 2">
    <name type="scientific">Sterolibacterium denitrificans</name>
    <dbReference type="NCBI Taxonomy" id="157592"/>
    <lineage>
        <taxon>Bacteria</taxon>
        <taxon>Pseudomonadati</taxon>
        <taxon>Pseudomonadota</taxon>
        <taxon>Betaproteobacteria</taxon>
        <taxon>Nitrosomonadales</taxon>
        <taxon>Sterolibacteriaceae</taxon>
        <taxon>Sterolibacterium</taxon>
    </lineage>
</organism>
<sequence>MPHCQMSKSKVRIATPSPKRVVTLALLYRVFN</sequence>
<gene>
    <name evidence="1" type="ORF">SDENCHOL_20850</name>
</gene>
<reference evidence="1" key="1">
    <citation type="submission" date="2017-03" db="EMBL/GenBank/DDBJ databases">
        <authorList>
            <consortium name="AG Boll"/>
        </authorList>
    </citation>
    <scope>NUCLEOTIDE SEQUENCE [LARGE SCALE GENOMIC DNA]</scope>
    <source>
        <strain evidence="1">Chol</strain>
    </source>
</reference>
<dbReference type="Proteomes" id="UP000242886">
    <property type="component" value="Chromosome SDENCHOL"/>
</dbReference>